<dbReference type="AlphaFoldDB" id="A0A9W7DDX4"/>
<comment type="caution">
    <text evidence="1">The sequence shown here is derived from an EMBL/GenBank/DDBJ whole genome shotgun (WGS) entry which is preliminary data.</text>
</comment>
<gene>
    <name evidence="1" type="ORF">Pfra01_002852900</name>
</gene>
<sequence>MADQVDMSSTCIDATAGGMPGRADQWRLTRTGNGANTGARRRFWNQLRMVADVESLHDLVGGCEWS</sequence>
<protein>
    <submittedName>
        <fullName evidence="1">Unnamed protein product</fullName>
    </submittedName>
</protein>
<proteinExistence type="predicted"/>
<dbReference type="EMBL" id="BSXT01009153">
    <property type="protein sequence ID" value="GMF70231.1"/>
    <property type="molecule type" value="Genomic_DNA"/>
</dbReference>
<evidence type="ECO:0000313" key="1">
    <source>
        <dbReference type="EMBL" id="GMF70231.1"/>
    </source>
</evidence>
<evidence type="ECO:0000313" key="2">
    <source>
        <dbReference type="Proteomes" id="UP001165121"/>
    </source>
</evidence>
<dbReference type="Proteomes" id="UP001165121">
    <property type="component" value="Unassembled WGS sequence"/>
</dbReference>
<name>A0A9W7DDX4_9STRA</name>
<accession>A0A9W7DDX4</accession>
<organism evidence="1 2">
    <name type="scientific">Phytophthora fragariaefolia</name>
    <dbReference type="NCBI Taxonomy" id="1490495"/>
    <lineage>
        <taxon>Eukaryota</taxon>
        <taxon>Sar</taxon>
        <taxon>Stramenopiles</taxon>
        <taxon>Oomycota</taxon>
        <taxon>Peronosporomycetes</taxon>
        <taxon>Peronosporales</taxon>
        <taxon>Peronosporaceae</taxon>
        <taxon>Phytophthora</taxon>
    </lineage>
</organism>
<keyword evidence="2" id="KW-1185">Reference proteome</keyword>
<reference evidence="1" key="1">
    <citation type="submission" date="2023-04" db="EMBL/GenBank/DDBJ databases">
        <title>Phytophthora fragariaefolia NBRC 109709.</title>
        <authorList>
            <person name="Ichikawa N."/>
            <person name="Sato H."/>
            <person name="Tonouchi N."/>
        </authorList>
    </citation>
    <scope>NUCLEOTIDE SEQUENCE</scope>
    <source>
        <strain evidence="1">NBRC 109709</strain>
    </source>
</reference>